<name>A0ABW9HE19_9PSED</name>
<organism evidence="1 2">
    <name type="scientific">Pseudomonas monachiensis</name>
    <dbReference type="NCBI Taxonomy" id="3060212"/>
    <lineage>
        <taxon>Bacteria</taxon>
        <taxon>Pseudomonadati</taxon>
        <taxon>Pseudomonadota</taxon>
        <taxon>Gammaproteobacteria</taxon>
        <taxon>Pseudomonadales</taxon>
        <taxon>Pseudomonadaceae</taxon>
        <taxon>Pseudomonas</taxon>
    </lineage>
</organism>
<dbReference type="Proteomes" id="UP001631987">
    <property type="component" value="Unassembled WGS sequence"/>
</dbReference>
<evidence type="ECO:0000313" key="1">
    <source>
        <dbReference type="EMBL" id="MFM9520380.1"/>
    </source>
</evidence>
<accession>A0ABW9HE19</accession>
<evidence type="ECO:0000313" key="2">
    <source>
        <dbReference type="Proteomes" id="UP001631987"/>
    </source>
</evidence>
<dbReference type="EMBL" id="JBJVNW010000017">
    <property type="protein sequence ID" value="MFM9520380.1"/>
    <property type="molecule type" value="Genomic_DNA"/>
</dbReference>
<gene>
    <name evidence="1" type="ORF">ACKKH4_24450</name>
</gene>
<keyword evidence="2" id="KW-1185">Reference proteome</keyword>
<reference evidence="1 2" key="1">
    <citation type="submission" date="2024-12" db="EMBL/GenBank/DDBJ databases">
        <title>Pseudomonas species isolated from Lotus nodules promote plant growth.</title>
        <authorList>
            <person name="Yu Y.-H."/>
            <person name="Kurtenbach J."/>
            <person name="Crosbie D."/>
            <person name="Brachmann A."/>
            <person name="Marin M."/>
        </authorList>
    </citation>
    <scope>NUCLEOTIDE SEQUENCE [LARGE SCALE GENOMIC DNA]</scope>
    <source>
        <strain evidence="1 2">PLb12A</strain>
    </source>
</reference>
<sequence length="267" mass="29218">MSLLSREQFVAVLGANGVGLGQRQGAATHWLGSVGYIDEGFQAWTVALDTLDRLLAEHSVARAELTVVISGHFSRYCLVPWSEQISSPAELLGFAHLCFEDLYGAPTQPWSLVLSAEPAGYDRIATALPQGLLERLRALVRARGLRLRSVQPYLMVAFNHFDKSFEAGDFLFVVAEPVRSVLLLAREGRWTSVRSVGSSDSDAALTALIGRENQLQASTSERPLNVYLHAPARIDSPPDVPGVQLRSLEEDRTAARDCLYLMSRAVA</sequence>
<protein>
    <submittedName>
        <fullName evidence="1">Uncharacterized protein</fullName>
    </submittedName>
</protein>
<dbReference type="RefSeq" id="WP_409079272.1">
    <property type="nucleotide sequence ID" value="NZ_CP178857.1"/>
</dbReference>
<proteinExistence type="predicted"/>
<comment type="caution">
    <text evidence="1">The sequence shown here is derived from an EMBL/GenBank/DDBJ whole genome shotgun (WGS) entry which is preliminary data.</text>
</comment>